<proteinExistence type="predicted"/>
<dbReference type="AlphaFoldDB" id="A0A915C078"/>
<accession>A0A915C078</accession>
<evidence type="ECO:0000313" key="2">
    <source>
        <dbReference type="WBParaSite" id="PgR075_g053_t01"/>
    </source>
</evidence>
<protein>
    <submittedName>
        <fullName evidence="2">Uncharacterized protein</fullName>
    </submittedName>
</protein>
<sequence length="61" mass="7280">MNEEVLSEIQKLPPIASGVLYRNAQLLIRIRWPHNYPRYAFHAHRSVEFSSLHFYPNRSTQ</sequence>
<dbReference type="Proteomes" id="UP000887569">
    <property type="component" value="Unplaced"/>
</dbReference>
<keyword evidence="1" id="KW-1185">Reference proteome</keyword>
<reference evidence="2" key="1">
    <citation type="submission" date="2022-11" db="UniProtKB">
        <authorList>
            <consortium name="WormBaseParasite"/>
        </authorList>
    </citation>
    <scope>IDENTIFICATION</scope>
</reference>
<dbReference type="WBParaSite" id="PgR075_g053_t01">
    <property type="protein sequence ID" value="PgR075_g053_t01"/>
    <property type="gene ID" value="PgR075_g053"/>
</dbReference>
<evidence type="ECO:0000313" key="1">
    <source>
        <dbReference type="Proteomes" id="UP000887569"/>
    </source>
</evidence>
<name>A0A915C078_PARUN</name>
<organism evidence="1 2">
    <name type="scientific">Parascaris univalens</name>
    <name type="common">Nematode worm</name>
    <dbReference type="NCBI Taxonomy" id="6257"/>
    <lineage>
        <taxon>Eukaryota</taxon>
        <taxon>Metazoa</taxon>
        <taxon>Ecdysozoa</taxon>
        <taxon>Nematoda</taxon>
        <taxon>Chromadorea</taxon>
        <taxon>Rhabditida</taxon>
        <taxon>Spirurina</taxon>
        <taxon>Ascaridomorpha</taxon>
        <taxon>Ascaridoidea</taxon>
        <taxon>Ascarididae</taxon>
        <taxon>Parascaris</taxon>
    </lineage>
</organism>